<dbReference type="OrthoDB" id="48766at2"/>
<dbReference type="InterPro" id="IPR012454">
    <property type="entry name" value="DUF1659"/>
</dbReference>
<gene>
    <name evidence="2" type="ORF">C6I21_14260</name>
</gene>
<dbReference type="AlphaFoldDB" id="A0A2P6MDY4"/>
<feature type="domain" description="DUF1659" evidence="1">
    <location>
        <begin position="4"/>
        <end position="70"/>
    </location>
</feature>
<accession>A0A2P6MDY4</accession>
<evidence type="ECO:0000313" key="3">
    <source>
        <dbReference type="Proteomes" id="UP000243650"/>
    </source>
</evidence>
<evidence type="ECO:0000313" key="2">
    <source>
        <dbReference type="EMBL" id="PRO64487.1"/>
    </source>
</evidence>
<dbReference type="Pfam" id="PF07872">
    <property type="entry name" value="DUF1659"/>
    <property type="match status" value="1"/>
</dbReference>
<comment type="caution">
    <text evidence="2">The sequence shown here is derived from an EMBL/GenBank/DDBJ whole genome shotgun (WGS) entry which is preliminary data.</text>
</comment>
<dbReference type="EMBL" id="PVNS01000015">
    <property type="protein sequence ID" value="PRO64487.1"/>
    <property type="molecule type" value="Genomic_DNA"/>
</dbReference>
<keyword evidence="3" id="KW-1185">Reference proteome</keyword>
<evidence type="ECO:0000259" key="1">
    <source>
        <dbReference type="Pfam" id="PF07872"/>
    </source>
</evidence>
<proteinExistence type="predicted"/>
<protein>
    <recommendedName>
        <fullName evidence="1">DUF1659 domain-containing protein</fullName>
    </recommendedName>
</protein>
<dbReference type="RefSeq" id="WP_105960151.1">
    <property type="nucleotide sequence ID" value="NZ_PVNS01000015.1"/>
</dbReference>
<dbReference type="Proteomes" id="UP000243650">
    <property type="component" value="Unassembled WGS sequence"/>
</dbReference>
<reference evidence="2 3" key="1">
    <citation type="submission" date="2018-03" db="EMBL/GenBank/DDBJ databases">
        <title>Bacillus urumqiensis sp. nov., a moderately haloalkaliphilic bacterium isolated from a salt lake.</title>
        <authorList>
            <person name="Zhao B."/>
            <person name="Liao Z."/>
        </authorList>
    </citation>
    <scope>NUCLEOTIDE SEQUENCE [LARGE SCALE GENOMIC DNA]</scope>
    <source>
        <strain evidence="2 3">BZ-SZ-XJ18</strain>
    </source>
</reference>
<name>A0A2P6MDY4_ALKUR</name>
<organism evidence="2 3">
    <name type="scientific">Alkalicoccus urumqiensis</name>
    <name type="common">Bacillus urumqiensis</name>
    <dbReference type="NCBI Taxonomy" id="1548213"/>
    <lineage>
        <taxon>Bacteria</taxon>
        <taxon>Bacillati</taxon>
        <taxon>Bacillota</taxon>
        <taxon>Bacilli</taxon>
        <taxon>Bacillales</taxon>
        <taxon>Bacillaceae</taxon>
        <taxon>Alkalicoccus</taxon>
    </lineage>
</organism>
<sequence length="70" mass="7668">MQFKINDTLVLTFETGVDGEGKPVFAKRSFRAIQEDADPAAMYAAAHALASLQTAPLYKVEQTSTYELAE</sequence>